<feature type="region of interest" description="Disordered" evidence="1">
    <location>
        <begin position="1"/>
        <end position="22"/>
    </location>
</feature>
<dbReference type="AlphaFoldDB" id="A0A4C1TLS5"/>
<dbReference type="Proteomes" id="UP000299102">
    <property type="component" value="Unassembled WGS sequence"/>
</dbReference>
<proteinExistence type="predicted"/>
<sequence>MAGGGGSGRARRDRVDGTPPSKAAAKRFANYVIIQAFDPLSGRRRCAGPRPARATEIKTLSIVSEEPAEGRGGAPGVEY</sequence>
<keyword evidence="3" id="KW-1185">Reference proteome</keyword>
<gene>
    <name evidence="2" type="ORF">EVAR_7682_1</name>
</gene>
<name>A0A4C1TLS5_EUMVA</name>
<evidence type="ECO:0000313" key="3">
    <source>
        <dbReference type="Proteomes" id="UP000299102"/>
    </source>
</evidence>
<accession>A0A4C1TLS5</accession>
<protein>
    <submittedName>
        <fullName evidence="2">Uncharacterized protein</fullName>
    </submittedName>
</protein>
<dbReference type="EMBL" id="BGZK01000062">
    <property type="protein sequence ID" value="GBP14261.1"/>
    <property type="molecule type" value="Genomic_DNA"/>
</dbReference>
<evidence type="ECO:0000256" key="1">
    <source>
        <dbReference type="SAM" id="MobiDB-lite"/>
    </source>
</evidence>
<evidence type="ECO:0000313" key="2">
    <source>
        <dbReference type="EMBL" id="GBP14261.1"/>
    </source>
</evidence>
<reference evidence="2 3" key="1">
    <citation type="journal article" date="2019" name="Commun. Biol.">
        <title>The bagworm genome reveals a unique fibroin gene that provides high tensile strength.</title>
        <authorList>
            <person name="Kono N."/>
            <person name="Nakamura H."/>
            <person name="Ohtoshi R."/>
            <person name="Tomita M."/>
            <person name="Numata K."/>
            <person name="Arakawa K."/>
        </authorList>
    </citation>
    <scope>NUCLEOTIDE SEQUENCE [LARGE SCALE GENOMIC DNA]</scope>
</reference>
<comment type="caution">
    <text evidence="2">The sequence shown here is derived from an EMBL/GenBank/DDBJ whole genome shotgun (WGS) entry which is preliminary data.</text>
</comment>
<organism evidence="2 3">
    <name type="scientific">Eumeta variegata</name>
    <name type="common">Bagworm moth</name>
    <name type="synonym">Eumeta japonica</name>
    <dbReference type="NCBI Taxonomy" id="151549"/>
    <lineage>
        <taxon>Eukaryota</taxon>
        <taxon>Metazoa</taxon>
        <taxon>Ecdysozoa</taxon>
        <taxon>Arthropoda</taxon>
        <taxon>Hexapoda</taxon>
        <taxon>Insecta</taxon>
        <taxon>Pterygota</taxon>
        <taxon>Neoptera</taxon>
        <taxon>Endopterygota</taxon>
        <taxon>Lepidoptera</taxon>
        <taxon>Glossata</taxon>
        <taxon>Ditrysia</taxon>
        <taxon>Tineoidea</taxon>
        <taxon>Psychidae</taxon>
        <taxon>Oiketicinae</taxon>
        <taxon>Eumeta</taxon>
    </lineage>
</organism>